<dbReference type="RefSeq" id="WP_202858110.1">
    <property type="nucleotide sequence ID" value="NZ_JAEUGD010000064.1"/>
</dbReference>
<proteinExistence type="predicted"/>
<evidence type="ECO:0000313" key="3">
    <source>
        <dbReference type="Proteomes" id="UP000614216"/>
    </source>
</evidence>
<protein>
    <submittedName>
        <fullName evidence="2">Uncharacterized protein</fullName>
    </submittedName>
</protein>
<dbReference type="Proteomes" id="UP000614216">
    <property type="component" value="Unassembled WGS sequence"/>
</dbReference>
<dbReference type="AlphaFoldDB" id="A0A937G235"/>
<name>A0A937G235_9BACT</name>
<feature type="transmembrane region" description="Helical" evidence="1">
    <location>
        <begin position="36"/>
        <end position="53"/>
    </location>
</feature>
<evidence type="ECO:0000256" key="1">
    <source>
        <dbReference type="SAM" id="Phobius"/>
    </source>
</evidence>
<feature type="transmembrane region" description="Helical" evidence="1">
    <location>
        <begin position="62"/>
        <end position="80"/>
    </location>
</feature>
<dbReference type="EMBL" id="JAEUGD010000064">
    <property type="protein sequence ID" value="MBL6448575.1"/>
    <property type="molecule type" value="Genomic_DNA"/>
</dbReference>
<comment type="caution">
    <text evidence="2">The sequence shown here is derived from an EMBL/GenBank/DDBJ whole genome shotgun (WGS) entry which is preliminary data.</text>
</comment>
<keyword evidence="1" id="KW-0812">Transmembrane</keyword>
<keyword evidence="1" id="KW-0472">Membrane</keyword>
<keyword evidence="3" id="KW-1185">Reference proteome</keyword>
<gene>
    <name evidence="2" type="ORF">JMN32_19850</name>
</gene>
<keyword evidence="1" id="KW-1133">Transmembrane helix</keyword>
<reference evidence="2" key="1">
    <citation type="submission" date="2021-01" db="EMBL/GenBank/DDBJ databases">
        <title>Fulvivirga kasyanovii gen. nov., sp nov., a novel member of the phylum Bacteroidetes isolated from seawater in a mussel farm.</title>
        <authorList>
            <person name="Zhao L.-H."/>
            <person name="Wang Z.-J."/>
        </authorList>
    </citation>
    <scope>NUCLEOTIDE SEQUENCE</scope>
    <source>
        <strain evidence="2">29W222</strain>
    </source>
</reference>
<feature type="transmembrane region" description="Helical" evidence="1">
    <location>
        <begin position="12"/>
        <end position="30"/>
    </location>
</feature>
<feature type="transmembrane region" description="Helical" evidence="1">
    <location>
        <begin position="213"/>
        <end position="231"/>
    </location>
</feature>
<organism evidence="2 3">
    <name type="scientific">Fulvivirga marina</name>
    <dbReference type="NCBI Taxonomy" id="2494733"/>
    <lineage>
        <taxon>Bacteria</taxon>
        <taxon>Pseudomonadati</taxon>
        <taxon>Bacteroidota</taxon>
        <taxon>Cytophagia</taxon>
        <taxon>Cytophagales</taxon>
        <taxon>Fulvivirgaceae</taxon>
        <taxon>Fulvivirga</taxon>
    </lineage>
</organism>
<accession>A0A937G235</accession>
<evidence type="ECO:0000313" key="2">
    <source>
        <dbReference type="EMBL" id="MBL6448575.1"/>
    </source>
</evidence>
<sequence length="234" mass="26111">MKRFSIDNFKKGIITSVLGIILIITGVILFFLPLASVLECITVIILGLSLLGIKDPRISGSGTIKTIVTIVGLTMLMMWLSGCVTWDKCQDKYGTNETHTIVVKDTVEKEVSLIVPAETIYVEMNIDSLLAAVPMKNNIADTFAIKTGRAQVKYWKDKYNNVLKSKVECLPDTIIQKKSIPVEVESECPDTVVLDPDQGLSWYNKLWRGFQGFSAWAVIVLFSYLVFSRLLKAI</sequence>